<dbReference type="RefSeq" id="WP_190469661.1">
    <property type="nucleotide sequence ID" value="NZ_JACJSG010000009.1"/>
</dbReference>
<dbReference type="PANTHER" id="PTHR33337:SF40">
    <property type="entry name" value="CENP-V_GFA DOMAIN-CONTAINING PROTEIN-RELATED"/>
    <property type="match status" value="1"/>
</dbReference>
<accession>A0ABR8D496</accession>
<keyword evidence="2" id="KW-0479">Metal-binding</keyword>
<dbReference type="Proteomes" id="UP000661112">
    <property type="component" value="Unassembled WGS sequence"/>
</dbReference>
<name>A0ABR8D496_9NOST</name>
<dbReference type="Pfam" id="PF04828">
    <property type="entry name" value="GFA"/>
    <property type="match status" value="1"/>
</dbReference>
<evidence type="ECO:0000313" key="7">
    <source>
        <dbReference type="Proteomes" id="UP000661112"/>
    </source>
</evidence>
<dbReference type="EMBL" id="JACJSG010000009">
    <property type="protein sequence ID" value="MBD2500588.1"/>
    <property type="molecule type" value="Genomic_DNA"/>
</dbReference>
<keyword evidence="3" id="KW-0862">Zinc</keyword>
<evidence type="ECO:0000313" key="6">
    <source>
        <dbReference type="EMBL" id="MBD2500588.1"/>
    </source>
</evidence>
<evidence type="ECO:0000259" key="5">
    <source>
        <dbReference type="PROSITE" id="PS51891"/>
    </source>
</evidence>
<reference evidence="6 7" key="1">
    <citation type="journal article" date="2020" name="ISME J.">
        <title>Comparative genomics reveals insights into cyanobacterial evolution and habitat adaptation.</title>
        <authorList>
            <person name="Chen M.Y."/>
            <person name="Teng W.K."/>
            <person name="Zhao L."/>
            <person name="Hu C.X."/>
            <person name="Zhou Y.K."/>
            <person name="Han B.P."/>
            <person name="Song L.R."/>
            <person name="Shu W.S."/>
        </authorList>
    </citation>
    <scope>NUCLEOTIDE SEQUENCE [LARGE SCALE GENOMIC DNA]</scope>
    <source>
        <strain evidence="6 7">FACHB-119</strain>
    </source>
</reference>
<dbReference type="PROSITE" id="PS51891">
    <property type="entry name" value="CENP_V_GFA"/>
    <property type="match status" value="1"/>
</dbReference>
<evidence type="ECO:0000256" key="3">
    <source>
        <dbReference type="ARBA" id="ARBA00022833"/>
    </source>
</evidence>
<keyword evidence="4" id="KW-0456">Lyase</keyword>
<feature type="domain" description="CENP-V/GFA" evidence="5">
    <location>
        <begin position="7"/>
        <end position="107"/>
    </location>
</feature>
<dbReference type="PANTHER" id="PTHR33337">
    <property type="entry name" value="GFA DOMAIN-CONTAINING PROTEIN"/>
    <property type="match status" value="1"/>
</dbReference>
<evidence type="ECO:0000256" key="4">
    <source>
        <dbReference type="ARBA" id="ARBA00023239"/>
    </source>
</evidence>
<dbReference type="InterPro" id="IPR006913">
    <property type="entry name" value="CENP-V/GFA"/>
</dbReference>
<protein>
    <submittedName>
        <fullName evidence="6">GFA family protein</fullName>
    </submittedName>
</protein>
<evidence type="ECO:0000256" key="2">
    <source>
        <dbReference type="ARBA" id="ARBA00022723"/>
    </source>
</evidence>
<organism evidence="6 7">
    <name type="scientific">Anabaena azotica FACHB-119</name>
    <dbReference type="NCBI Taxonomy" id="947527"/>
    <lineage>
        <taxon>Bacteria</taxon>
        <taxon>Bacillati</taxon>
        <taxon>Cyanobacteriota</taxon>
        <taxon>Cyanophyceae</taxon>
        <taxon>Nostocales</taxon>
        <taxon>Nostocaceae</taxon>
        <taxon>Anabaena</taxon>
        <taxon>Anabaena azotica</taxon>
    </lineage>
</organism>
<dbReference type="Gene3D" id="3.90.1590.10">
    <property type="entry name" value="glutathione-dependent formaldehyde- activating enzyme (gfa)"/>
    <property type="match status" value="1"/>
</dbReference>
<keyword evidence="7" id="KW-1185">Reference proteome</keyword>
<comment type="caution">
    <text evidence="6">The sequence shown here is derived from an EMBL/GenBank/DDBJ whole genome shotgun (WGS) entry which is preliminary data.</text>
</comment>
<proteinExistence type="inferred from homology"/>
<dbReference type="SUPFAM" id="SSF51316">
    <property type="entry name" value="Mss4-like"/>
    <property type="match status" value="1"/>
</dbReference>
<gene>
    <name evidence="6" type="ORF">H6G83_08140</name>
</gene>
<dbReference type="InterPro" id="IPR011057">
    <property type="entry name" value="Mss4-like_sf"/>
</dbReference>
<sequence>MSNNNQGKGICLCGAARISVKNMSKNIGGCHCQMCRRWGGGPLLVVDCGSDVSFVEEENITVFNSSQWAERGFCNQCGTHLFYRLKANNQYFIPVGLFEQPQDFVFDHQIFIDEKPAYYCFANETQNLTGAEVFAQFAPPTI</sequence>
<evidence type="ECO:0000256" key="1">
    <source>
        <dbReference type="ARBA" id="ARBA00005495"/>
    </source>
</evidence>
<comment type="similarity">
    <text evidence="1">Belongs to the Gfa family.</text>
</comment>